<accession>A0ABW3LRN9</accession>
<reference evidence="3" key="1">
    <citation type="journal article" date="2019" name="Int. J. Syst. Evol. Microbiol.">
        <title>The Global Catalogue of Microorganisms (GCM) 10K type strain sequencing project: providing services to taxonomists for standard genome sequencing and annotation.</title>
        <authorList>
            <consortium name="The Broad Institute Genomics Platform"/>
            <consortium name="The Broad Institute Genome Sequencing Center for Infectious Disease"/>
            <person name="Wu L."/>
            <person name="Ma J."/>
        </authorList>
    </citation>
    <scope>NUCLEOTIDE SEQUENCE [LARGE SCALE GENOMIC DNA]</scope>
    <source>
        <strain evidence="3">CCUG 55854</strain>
    </source>
</reference>
<feature type="domain" description="SPOR" evidence="1">
    <location>
        <begin position="68"/>
        <end position="145"/>
    </location>
</feature>
<dbReference type="EMBL" id="JBHTKN010000001">
    <property type="protein sequence ID" value="MFD1040788.1"/>
    <property type="molecule type" value="Genomic_DNA"/>
</dbReference>
<name>A0ABW3LRN9_9GAMM</name>
<dbReference type="Gene3D" id="3.30.70.1070">
    <property type="entry name" value="Sporulation related repeat"/>
    <property type="match status" value="1"/>
</dbReference>
<keyword evidence="3" id="KW-1185">Reference proteome</keyword>
<organism evidence="2 3">
    <name type="scientific">Pseudoxanthomonas kaohsiungensis</name>
    <dbReference type="NCBI Taxonomy" id="283923"/>
    <lineage>
        <taxon>Bacteria</taxon>
        <taxon>Pseudomonadati</taxon>
        <taxon>Pseudomonadota</taxon>
        <taxon>Gammaproteobacteria</taxon>
        <taxon>Lysobacterales</taxon>
        <taxon>Lysobacteraceae</taxon>
        <taxon>Pseudoxanthomonas</taxon>
    </lineage>
</organism>
<proteinExistence type="predicted"/>
<dbReference type="InterPro" id="IPR007730">
    <property type="entry name" value="SPOR-like_dom"/>
</dbReference>
<dbReference type="InterPro" id="IPR036680">
    <property type="entry name" value="SPOR-like_sf"/>
</dbReference>
<dbReference type="Proteomes" id="UP001597033">
    <property type="component" value="Unassembled WGS sequence"/>
</dbReference>
<comment type="caution">
    <text evidence="2">The sequence shown here is derived from an EMBL/GenBank/DDBJ whole genome shotgun (WGS) entry which is preliminary data.</text>
</comment>
<evidence type="ECO:0000313" key="3">
    <source>
        <dbReference type="Proteomes" id="UP001597033"/>
    </source>
</evidence>
<sequence>MRVRALIVVLVALNLGVAAWWLTRPSPAPRPLPASDKGGVALVLLPAQAATTSPATASGNEDVGPQAAGPAPATCLSVGPFPDRGAAEVAQAGLGTLLREAEIREEPGAASGYRVLLPPAASRAEAQATADRIAAAGFQDFLLLNQGEDANGIALGAYRGRETAERRVAALRAAGFPAQLRAQGAAGPSRWWLDGASADADSVRATFPAAQERDCATLPVGTLR</sequence>
<dbReference type="RefSeq" id="WP_162376357.1">
    <property type="nucleotide sequence ID" value="NZ_JBHTKN010000001.1"/>
</dbReference>
<evidence type="ECO:0000313" key="2">
    <source>
        <dbReference type="EMBL" id="MFD1040788.1"/>
    </source>
</evidence>
<dbReference type="SUPFAM" id="SSF110997">
    <property type="entry name" value="Sporulation related repeat"/>
    <property type="match status" value="1"/>
</dbReference>
<protein>
    <submittedName>
        <fullName evidence="2">SPOR domain-containing protein</fullName>
    </submittedName>
</protein>
<dbReference type="Pfam" id="PF05036">
    <property type="entry name" value="SPOR"/>
    <property type="match status" value="1"/>
</dbReference>
<evidence type="ECO:0000259" key="1">
    <source>
        <dbReference type="PROSITE" id="PS51724"/>
    </source>
</evidence>
<gene>
    <name evidence="2" type="ORF">ACFQ2N_00300</name>
</gene>
<dbReference type="PROSITE" id="PS51724">
    <property type="entry name" value="SPOR"/>
    <property type="match status" value="1"/>
</dbReference>